<dbReference type="PANTHER" id="PTHR15107">
    <property type="entry name" value="RETINOBLASTOMA BINDING PROTEIN 8"/>
    <property type="match status" value="1"/>
</dbReference>
<dbReference type="STRING" id="64144.ENSATEP00000000518"/>
<feature type="region of interest" description="Disordered" evidence="2">
    <location>
        <begin position="237"/>
        <end position="263"/>
    </location>
</feature>
<feature type="region of interest" description="Disordered" evidence="2">
    <location>
        <begin position="196"/>
        <end position="224"/>
    </location>
</feature>
<dbReference type="AlphaFoldDB" id="A0A3Q1H6U7"/>
<feature type="compositionally biased region" description="Basic and acidic residues" evidence="2">
    <location>
        <begin position="292"/>
        <end position="304"/>
    </location>
</feature>
<feature type="compositionally biased region" description="Low complexity" evidence="2">
    <location>
        <begin position="204"/>
        <end position="224"/>
    </location>
</feature>
<name>A0A3Q1H6U7_ANATE</name>
<organism evidence="4 5">
    <name type="scientific">Anabas testudineus</name>
    <name type="common">Climbing perch</name>
    <name type="synonym">Anthias testudineus</name>
    <dbReference type="NCBI Taxonomy" id="64144"/>
    <lineage>
        <taxon>Eukaryota</taxon>
        <taxon>Metazoa</taxon>
        <taxon>Chordata</taxon>
        <taxon>Craniata</taxon>
        <taxon>Vertebrata</taxon>
        <taxon>Euteleostomi</taxon>
        <taxon>Actinopterygii</taxon>
        <taxon>Neopterygii</taxon>
        <taxon>Teleostei</taxon>
        <taxon>Neoteleostei</taxon>
        <taxon>Acanthomorphata</taxon>
        <taxon>Anabantaria</taxon>
        <taxon>Anabantiformes</taxon>
        <taxon>Anabantoidei</taxon>
        <taxon>Anabantidae</taxon>
        <taxon>Anabas</taxon>
    </lineage>
</organism>
<dbReference type="Proteomes" id="UP000265040">
    <property type="component" value="Chromosome 7"/>
</dbReference>
<evidence type="ECO:0000256" key="1">
    <source>
        <dbReference type="SAM" id="Coils"/>
    </source>
</evidence>
<reference evidence="4" key="1">
    <citation type="submission" date="2021-04" db="EMBL/GenBank/DDBJ databases">
        <authorList>
            <consortium name="Wellcome Sanger Institute Data Sharing"/>
        </authorList>
    </citation>
    <scope>NUCLEOTIDE SEQUENCE [LARGE SCALE GENOMIC DNA]</scope>
</reference>
<reference evidence="4" key="3">
    <citation type="submission" date="2025-09" db="UniProtKB">
        <authorList>
            <consortium name="Ensembl"/>
        </authorList>
    </citation>
    <scope>IDENTIFICATION</scope>
</reference>
<dbReference type="GeneTree" id="ENSGT00530000063835"/>
<sequence length="667" mass="74813">MRGEGVGRSPSPHSPFSFHYCTFCPSVSVSRCPSLKFDQQKQCLEENSWNCLRLYASKSRSKVNAIDMECFNELLLKLREVHEREVEGWQVKVQELSNKKGCDSKRMEELFTRNQQMKEQQRLLTENIKTLENRLRAGLCDRCTVTQEVAKKRQQEYEASQIQSLQHISLLAGEMNNLKKENKRFRDEIKNLRAALDRSHSDHSSNTSTTTEVKTCSSPDMSPSSVPVALISAETNCASNQSSDGNTAVKTETDQRTEETEHRQLRATNRNHFESYKPFSLAALALPHRKTEHTVTRVGEKRAPSVEGLDQRSSITPQSLLLKNSSSSAGREVNPSRHVLHAPVPCRPQPIRSSPVALPWPLSESCDWVNVAPVGTSMVLQPSSKPNFPRFPNLIPTSQHAGPRRQVFGHPWHKQTTSQPPAKEPTVVFRLKNLQEHVESQTMPKEKKEIPPHKVERASTWLKEAYEGPLDLSDRGKPKCSQTPRDDSTVTIQDRERAQKSPDKDVKTNPPPHVPVSSPSPVISPSSASMPPVKQQEEEPTSDHIHKQVIKEHEHKEEVNGKTGQSNDKKVPVLTISLRPVVVLENLNSALQKQESLSSNGKPLSPAVEPGGSSDEVESVAGQESSQNCKRKRSAVETEPDRDSDKDSTQHERKIKITVRSEEKSPS</sequence>
<dbReference type="Ensembl" id="ENSATET00000000531.3">
    <property type="protein sequence ID" value="ENSATEP00000000518.2"/>
    <property type="gene ID" value="ENSATEG00000000407.3"/>
</dbReference>
<accession>A0A3Q1H6U7</accession>
<dbReference type="InterPro" id="IPR033316">
    <property type="entry name" value="RBBP8-like"/>
</dbReference>
<evidence type="ECO:0000259" key="3">
    <source>
        <dbReference type="Pfam" id="PF10482"/>
    </source>
</evidence>
<dbReference type="PANTHER" id="PTHR15107:SF3">
    <property type="entry name" value="RBBP8 N-TERMINAL-LIKE PROTEIN"/>
    <property type="match status" value="1"/>
</dbReference>
<feature type="region of interest" description="Disordered" evidence="2">
    <location>
        <begin position="592"/>
        <end position="667"/>
    </location>
</feature>
<dbReference type="InterPro" id="IPR019518">
    <property type="entry name" value="CtIP_N"/>
</dbReference>
<feature type="domain" description="DNA endonuclease Ctp1 N-terminal" evidence="3">
    <location>
        <begin position="71"/>
        <end position="190"/>
    </location>
</feature>
<feature type="compositionally biased region" description="Basic and acidic residues" evidence="2">
    <location>
        <begin position="535"/>
        <end position="560"/>
    </location>
</feature>
<dbReference type="Pfam" id="PF10482">
    <property type="entry name" value="CtIP_N"/>
    <property type="match status" value="1"/>
</dbReference>
<feature type="compositionally biased region" description="Basic and acidic residues" evidence="2">
    <location>
        <begin position="634"/>
        <end position="652"/>
    </location>
</feature>
<proteinExistence type="predicted"/>
<evidence type="ECO:0000313" key="5">
    <source>
        <dbReference type="Proteomes" id="UP000265040"/>
    </source>
</evidence>
<feature type="coiled-coil region" evidence="1">
    <location>
        <begin position="79"/>
        <end position="134"/>
    </location>
</feature>
<keyword evidence="1" id="KW-0175">Coiled coil</keyword>
<dbReference type="InParanoid" id="A0A3Q1H6U7"/>
<dbReference type="GO" id="GO:0010792">
    <property type="term" value="P:DNA double-strand break processing involved in repair via single-strand annealing"/>
    <property type="evidence" value="ECO:0007669"/>
    <property type="project" value="TreeGrafter"/>
</dbReference>
<dbReference type="GO" id="GO:0003684">
    <property type="term" value="F:damaged DNA binding"/>
    <property type="evidence" value="ECO:0007669"/>
    <property type="project" value="TreeGrafter"/>
</dbReference>
<feature type="compositionally biased region" description="Polar residues" evidence="2">
    <location>
        <begin position="237"/>
        <end position="250"/>
    </location>
</feature>
<feature type="compositionally biased region" description="Polar residues" evidence="2">
    <location>
        <begin position="592"/>
        <end position="602"/>
    </location>
</feature>
<keyword evidence="5" id="KW-1185">Reference proteome</keyword>
<evidence type="ECO:0000256" key="2">
    <source>
        <dbReference type="SAM" id="MobiDB-lite"/>
    </source>
</evidence>
<reference evidence="4" key="2">
    <citation type="submission" date="2025-08" db="UniProtKB">
        <authorList>
            <consortium name="Ensembl"/>
        </authorList>
    </citation>
    <scope>IDENTIFICATION</scope>
</reference>
<feature type="compositionally biased region" description="Basic and acidic residues" evidence="2">
    <location>
        <begin position="484"/>
        <end position="507"/>
    </location>
</feature>
<feature type="region of interest" description="Disordered" evidence="2">
    <location>
        <begin position="292"/>
        <end position="314"/>
    </location>
</feature>
<feature type="compositionally biased region" description="Basic and acidic residues" evidence="2">
    <location>
        <begin position="251"/>
        <end position="263"/>
    </location>
</feature>
<protein>
    <recommendedName>
        <fullName evidence="3">DNA endonuclease Ctp1 N-terminal domain-containing protein</fullName>
    </recommendedName>
</protein>
<feature type="region of interest" description="Disordered" evidence="2">
    <location>
        <begin position="467"/>
        <end position="573"/>
    </location>
</feature>
<feature type="compositionally biased region" description="Low complexity" evidence="2">
    <location>
        <begin position="515"/>
        <end position="533"/>
    </location>
</feature>
<dbReference type="OMA" id="TEHRVNR"/>
<evidence type="ECO:0000313" key="4">
    <source>
        <dbReference type="Ensembl" id="ENSATEP00000000518.2"/>
    </source>
</evidence>